<gene>
    <name evidence="4" type="ORF">ACFQVC_24930</name>
</gene>
<evidence type="ECO:0000259" key="3">
    <source>
        <dbReference type="Pfam" id="PF19747"/>
    </source>
</evidence>
<evidence type="ECO:0000313" key="4">
    <source>
        <dbReference type="EMBL" id="MFC7307460.1"/>
    </source>
</evidence>
<sequence>MREGSGREAWRRRAGDALLAVLLLVGDVAALGAATVMAGIHRWSTGPVPGMDRLPYLTTGPVAAVIALSGAVLLRGGLKASGGLQVAVSLLAIGALLIGGVAAYREQRPEPAPSTYDPGHTGRQCRSGGDNSECLGG</sequence>
<dbReference type="InterPro" id="IPR046201">
    <property type="entry name" value="DUF6234"/>
</dbReference>
<evidence type="ECO:0000256" key="2">
    <source>
        <dbReference type="SAM" id="Phobius"/>
    </source>
</evidence>
<dbReference type="Proteomes" id="UP001596523">
    <property type="component" value="Unassembled WGS sequence"/>
</dbReference>
<dbReference type="EMBL" id="JBHTCF010000011">
    <property type="protein sequence ID" value="MFC7307460.1"/>
    <property type="molecule type" value="Genomic_DNA"/>
</dbReference>
<reference evidence="5" key="1">
    <citation type="journal article" date="2019" name="Int. J. Syst. Evol. Microbiol.">
        <title>The Global Catalogue of Microorganisms (GCM) 10K type strain sequencing project: providing services to taxonomists for standard genome sequencing and annotation.</title>
        <authorList>
            <consortium name="The Broad Institute Genomics Platform"/>
            <consortium name="The Broad Institute Genome Sequencing Center for Infectious Disease"/>
            <person name="Wu L."/>
            <person name="Ma J."/>
        </authorList>
    </citation>
    <scope>NUCLEOTIDE SEQUENCE [LARGE SCALE GENOMIC DNA]</scope>
    <source>
        <strain evidence="5">SYNS20</strain>
    </source>
</reference>
<feature type="transmembrane region" description="Helical" evidence="2">
    <location>
        <begin position="86"/>
        <end position="104"/>
    </location>
</feature>
<name>A0ABW2JPH1_9ACTN</name>
<keyword evidence="2" id="KW-0472">Membrane</keyword>
<dbReference type="RefSeq" id="WP_381834441.1">
    <property type="nucleotide sequence ID" value="NZ_JBHTCF010000011.1"/>
</dbReference>
<feature type="transmembrane region" description="Helical" evidence="2">
    <location>
        <begin position="54"/>
        <end position="74"/>
    </location>
</feature>
<protein>
    <submittedName>
        <fullName evidence="4">DUF6234 family protein</fullName>
    </submittedName>
</protein>
<comment type="caution">
    <text evidence="4">The sequence shown here is derived from an EMBL/GenBank/DDBJ whole genome shotgun (WGS) entry which is preliminary data.</text>
</comment>
<dbReference type="Pfam" id="PF19747">
    <property type="entry name" value="DUF6234"/>
    <property type="match status" value="1"/>
</dbReference>
<accession>A0ABW2JPH1</accession>
<keyword evidence="5" id="KW-1185">Reference proteome</keyword>
<evidence type="ECO:0000313" key="5">
    <source>
        <dbReference type="Proteomes" id="UP001596523"/>
    </source>
</evidence>
<keyword evidence="2" id="KW-0812">Transmembrane</keyword>
<proteinExistence type="predicted"/>
<feature type="region of interest" description="Disordered" evidence="1">
    <location>
        <begin position="108"/>
        <end position="137"/>
    </location>
</feature>
<organism evidence="4 5">
    <name type="scientific">Streptomyces monticola</name>
    <dbReference type="NCBI Taxonomy" id="2666263"/>
    <lineage>
        <taxon>Bacteria</taxon>
        <taxon>Bacillati</taxon>
        <taxon>Actinomycetota</taxon>
        <taxon>Actinomycetes</taxon>
        <taxon>Kitasatosporales</taxon>
        <taxon>Streptomycetaceae</taxon>
        <taxon>Streptomyces</taxon>
    </lineage>
</organism>
<evidence type="ECO:0000256" key="1">
    <source>
        <dbReference type="SAM" id="MobiDB-lite"/>
    </source>
</evidence>
<feature type="domain" description="DUF6234" evidence="3">
    <location>
        <begin position="12"/>
        <end position="134"/>
    </location>
</feature>
<keyword evidence="2" id="KW-1133">Transmembrane helix</keyword>